<dbReference type="EMBL" id="CP001958">
    <property type="protein sequence ID" value="ADG97513.1"/>
    <property type="molecule type" value="Genomic_DNA"/>
</dbReference>
<dbReference type="KEGG" id="srt:Srot_1040"/>
<proteinExistence type="predicted"/>
<dbReference type="AlphaFoldDB" id="D6ZEY9"/>
<dbReference type="Proteomes" id="UP000002247">
    <property type="component" value="Chromosome"/>
</dbReference>
<dbReference type="RefSeq" id="WP_013137969.1">
    <property type="nucleotide sequence ID" value="NC_014168.1"/>
</dbReference>
<name>D6ZEY9_SEGRD</name>
<dbReference type="HOGENOM" id="CLU_2144084_0_0_11"/>
<dbReference type="OrthoDB" id="4641467at2"/>
<protein>
    <submittedName>
        <fullName evidence="1">Uncharacterized protein</fullName>
    </submittedName>
</protein>
<organism evidence="1 2">
    <name type="scientific">Segniliparus rotundus (strain ATCC BAA-972 / CDC 1076 / CIP 108378 / DSM 44985 / JCM 13578)</name>
    <dbReference type="NCBI Taxonomy" id="640132"/>
    <lineage>
        <taxon>Bacteria</taxon>
        <taxon>Bacillati</taxon>
        <taxon>Actinomycetota</taxon>
        <taxon>Actinomycetes</taxon>
        <taxon>Mycobacteriales</taxon>
        <taxon>Segniliparaceae</taxon>
        <taxon>Segniliparus</taxon>
    </lineage>
</organism>
<sequence length="114" mass="12715">MVTLAFPDDGPHGGADWRATRSGLDRRRDAACRLAPFECGCSDPWRCRCGRGSGEPDGRVVDVAVRAFEHLESHGLPPMVAREDKPLLRGMWWQKGPRRGMAERVAKWCGIERG</sequence>
<reference evidence="1 2" key="1">
    <citation type="journal article" date="2010" name="Stand. Genomic Sci.">
        <title>Complete genome sequence of Segniliparus rotundus type strain (CDC 1076).</title>
        <authorList>
            <person name="Sikorski J."/>
            <person name="Lapidus A."/>
            <person name="Copeland A."/>
            <person name="Misra M."/>
            <person name="Glavina Del Rio T."/>
            <person name="Nolan M."/>
            <person name="Lucas S."/>
            <person name="Chen F."/>
            <person name="Tice H."/>
            <person name="Cheng J.F."/>
            <person name="Jando M."/>
            <person name="Schneider S."/>
            <person name="Bruce D."/>
            <person name="Goodwin L."/>
            <person name="Pitluck S."/>
            <person name="Liolios K."/>
            <person name="Mikhailova N."/>
            <person name="Pati A."/>
            <person name="Ivanova N."/>
            <person name="Mavromatis K."/>
            <person name="Chen A."/>
            <person name="Palaniappan K."/>
            <person name="Chertkov O."/>
            <person name="Land M."/>
            <person name="Hauser L."/>
            <person name="Chang Y.J."/>
            <person name="Jeffries C.D."/>
            <person name="Brettin T."/>
            <person name="Detter J.C."/>
            <person name="Han C."/>
            <person name="Rohde M."/>
            <person name="Goker M."/>
            <person name="Bristow J."/>
            <person name="Eisen J.A."/>
            <person name="Markowitz V."/>
            <person name="Hugenholtz P."/>
            <person name="Kyrpides N.C."/>
            <person name="Klenk H.P."/>
        </authorList>
    </citation>
    <scope>NUCLEOTIDE SEQUENCE [LARGE SCALE GENOMIC DNA]</scope>
    <source>
        <strain evidence="2">ATCC BAA-972 / CDC 1076 / CIP 108378 / DSM 44985 / JCM 13578</strain>
    </source>
</reference>
<dbReference type="STRING" id="640132.Srot_1040"/>
<keyword evidence="2" id="KW-1185">Reference proteome</keyword>
<accession>D6ZEY9</accession>
<evidence type="ECO:0000313" key="1">
    <source>
        <dbReference type="EMBL" id="ADG97513.1"/>
    </source>
</evidence>
<evidence type="ECO:0000313" key="2">
    <source>
        <dbReference type="Proteomes" id="UP000002247"/>
    </source>
</evidence>
<gene>
    <name evidence="1" type="ordered locus">Srot_1040</name>
</gene>